<evidence type="ECO:0000313" key="7">
    <source>
        <dbReference type="WBParaSite" id="SSLN_0001187301-mRNA-1"/>
    </source>
</evidence>
<dbReference type="AlphaFoldDB" id="A0A183T4N7"/>
<name>A0A183T4N7_SCHSO</name>
<dbReference type="GO" id="GO:0017101">
    <property type="term" value="C:aminoacyl-tRNA synthetase multienzyme complex"/>
    <property type="evidence" value="ECO:0007669"/>
    <property type="project" value="InterPro"/>
</dbReference>
<keyword evidence="2" id="KW-0963">Cytoplasm</keyword>
<dbReference type="InterPro" id="IPR042360">
    <property type="entry name" value="AIMP2"/>
</dbReference>
<evidence type="ECO:0000256" key="3">
    <source>
        <dbReference type="ARBA" id="ARBA00022917"/>
    </source>
</evidence>
<organism evidence="7">
    <name type="scientific">Schistocephalus solidus</name>
    <name type="common">Tapeworm</name>
    <dbReference type="NCBI Taxonomy" id="70667"/>
    <lineage>
        <taxon>Eukaryota</taxon>
        <taxon>Metazoa</taxon>
        <taxon>Spiralia</taxon>
        <taxon>Lophotrochozoa</taxon>
        <taxon>Platyhelminthes</taxon>
        <taxon>Cestoda</taxon>
        <taxon>Eucestoda</taxon>
        <taxon>Diphyllobothriidea</taxon>
        <taxon>Diphyllobothriidae</taxon>
        <taxon>Schistocephalus</taxon>
    </lineage>
</organism>
<keyword evidence="3" id="KW-0648">Protein biosynthesis</keyword>
<dbReference type="InterPro" id="IPR041503">
    <property type="entry name" value="AIMP2_thioredoxin"/>
</dbReference>
<dbReference type="Proteomes" id="UP000275846">
    <property type="component" value="Unassembled WGS sequence"/>
</dbReference>
<sequence length="414" mass="46317">MYRVNAVVEPSALGITHTDSMYKCSPISSEYAFSSCNSPASVAANNISEHEQFDKFISKTHAPCSNLGRALHNRGDLIENSTTEKANESTRPFKLSSANAATNQMNGNVMCLDKFILRKTAARSELGKYLHSKTGQLEHGLPNPKVYKRLNEINARLDIILDAMHSIPANTAYVSTSIAHSPKMEEVMTERLQKLNTQASVVLSAMDSKVSPVAVSERNEVVVDLAIHCDPEAPPFAVFLFCKLLAMSGHPVSVQFYRHSSLPFFPKKLVEVERYFSTPNRLSSAKFILSVIWKPLPFGCKGISNPFTQLPVYGQTVILMLLARMNLHENSAFEILWHLESSFINGTETQRREYLKKFQMVAKDGLSILDAALFTYSIQSRLTGMLLKEIKPWFDKCMTVTQFSETKSLIESCM</sequence>
<evidence type="ECO:0000256" key="1">
    <source>
        <dbReference type="ARBA" id="ARBA00004496"/>
    </source>
</evidence>
<evidence type="ECO:0000256" key="2">
    <source>
        <dbReference type="ARBA" id="ARBA00022490"/>
    </source>
</evidence>
<accession>A0A183T4N7</accession>
<reference evidence="7" key="1">
    <citation type="submission" date="2016-06" db="UniProtKB">
        <authorList>
            <consortium name="WormBaseParasite"/>
        </authorList>
    </citation>
    <scope>IDENTIFICATION</scope>
</reference>
<proteinExistence type="predicted"/>
<evidence type="ECO:0000259" key="4">
    <source>
        <dbReference type="Pfam" id="PF18569"/>
    </source>
</evidence>
<evidence type="ECO:0000313" key="6">
    <source>
        <dbReference type="Proteomes" id="UP000275846"/>
    </source>
</evidence>
<comment type="subcellular location">
    <subcellularLocation>
        <location evidence="1">Cytoplasm</location>
    </subcellularLocation>
</comment>
<gene>
    <name evidence="5" type="ORF">SSLN_LOCUS11435</name>
</gene>
<feature type="domain" description="AIMP2 thioredoxin-like" evidence="4">
    <location>
        <begin position="222"/>
        <end position="312"/>
    </location>
</feature>
<dbReference type="GO" id="GO:0005737">
    <property type="term" value="C:cytoplasm"/>
    <property type="evidence" value="ECO:0007669"/>
    <property type="project" value="UniProtKB-SubCell"/>
</dbReference>
<dbReference type="EMBL" id="UYSU01036524">
    <property type="protein sequence ID" value="VDL97820.1"/>
    <property type="molecule type" value="Genomic_DNA"/>
</dbReference>
<reference evidence="5 6" key="2">
    <citation type="submission" date="2018-11" db="EMBL/GenBank/DDBJ databases">
        <authorList>
            <consortium name="Pathogen Informatics"/>
        </authorList>
    </citation>
    <scope>NUCLEOTIDE SEQUENCE [LARGE SCALE GENOMIC DNA]</scope>
    <source>
        <strain evidence="5 6">NST_G2</strain>
    </source>
</reference>
<protein>
    <submittedName>
        <fullName evidence="7">Thioredoxin_16 domain-containing protein</fullName>
    </submittedName>
</protein>
<evidence type="ECO:0000313" key="5">
    <source>
        <dbReference type="EMBL" id="VDL97820.1"/>
    </source>
</evidence>
<dbReference type="Gene3D" id="1.20.1050.130">
    <property type="match status" value="1"/>
</dbReference>
<dbReference type="WBParaSite" id="SSLN_0001187301-mRNA-1">
    <property type="protein sequence ID" value="SSLN_0001187301-mRNA-1"/>
    <property type="gene ID" value="SSLN_0001187301"/>
</dbReference>
<dbReference type="OrthoDB" id="6261826at2759"/>
<dbReference type="PANTHER" id="PTHR13438:SF2">
    <property type="entry name" value="AMINOACYL TRNA SYNTHASE COMPLEX-INTERACTING MULTIFUNCTIONAL PROTEIN 2"/>
    <property type="match status" value="1"/>
</dbReference>
<keyword evidence="6" id="KW-1185">Reference proteome</keyword>
<dbReference type="Pfam" id="PF18569">
    <property type="entry name" value="Thioredoxin_16"/>
    <property type="match status" value="1"/>
</dbReference>
<dbReference type="PANTHER" id="PTHR13438">
    <property type="entry name" value="AMINOACYL TRNA SYNTHASE COMPLEX-INTERACTING MULTIFUNCTIONAL PROTEIN"/>
    <property type="match status" value="1"/>
</dbReference>
<dbReference type="GO" id="GO:0006412">
    <property type="term" value="P:translation"/>
    <property type="evidence" value="ECO:0007669"/>
    <property type="project" value="UniProtKB-KW"/>
</dbReference>